<keyword evidence="6" id="KW-0067">ATP-binding</keyword>
<dbReference type="FunFam" id="1.10.510.10:FF:000571">
    <property type="entry name" value="Maternal embryonic leucine zipper kinase"/>
    <property type="match status" value="1"/>
</dbReference>
<dbReference type="STRING" id="1890364.A0A2P6MRP6"/>
<dbReference type="OrthoDB" id="408964at2759"/>
<dbReference type="InterPro" id="IPR000719">
    <property type="entry name" value="Prot_kinase_dom"/>
</dbReference>
<evidence type="ECO:0000313" key="10">
    <source>
        <dbReference type="EMBL" id="PRP74346.1"/>
    </source>
</evidence>
<dbReference type="GO" id="GO:0005634">
    <property type="term" value="C:nucleus"/>
    <property type="evidence" value="ECO:0007669"/>
    <property type="project" value="TreeGrafter"/>
</dbReference>
<proteinExistence type="predicted"/>
<comment type="caution">
    <text evidence="10">The sequence shown here is derived from an EMBL/GenBank/DDBJ whole genome shotgun (WGS) entry which is preliminary data.</text>
</comment>
<dbReference type="Proteomes" id="UP000241769">
    <property type="component" value="Unassembled WGS sequence"/>
</dbReference>
<protein>
    <recommendedName>
        <fullName evidence="1">non-specific serine/threonine protein kinase</fullName>
        <ecNumber evidence="1">2.7.11.1</ecNumber>
    </recommendedName>
</protein>
<keyword evidence="4" id="KW-0547">Nucleotide-binding</keyword>
<evidence type="ECO:0000259" key="9">
    <source>
        <dbReference type="PROSITE" id="PS50011"/>
    </source>
</evidence>
<dbReference type="AlphaFoldDB" id="A0A2P6MRP6"/>
<dbReference type="Pfam" id="PF00069">
    <property type="entry name" value="Pkinase"/>
    <property type="match status" value="1"/>
</dbReference>
<dbReference type="EC" id="2.7.11.1" evidence="1"/>
<keyword evidence="5" id="KW-0418">Kinase</keyword>
<dbReference type="InParanoid" id="A0A2P6MRP6"/>
<keyword evidence="3" id="KW-0808">Transferase</keyword>
<organism evidence="10 12">
    <name type="scientific">Planoprotostelium fungivorum</name>
    <dbReference type="NCBI Taxonomy" id="1890364"/>
    <lineage>
        <taxon>Eukaryota</taxon>
        <taxon>Amoebozoa</taxon>
        <taxon>Evosea</taxon>
        <taxon>Variosea</taxon>
        <taxon>Cavosteliida</taxon>
        <taxon>Cavosteliaceae</taxon>
        <taxon>Planoprotostelium</taxon>
    </lineage>
</organism>
<dbReference type="SUPFAM" id="SSF56112">
    <property type="entry name" value="Protein kinase-like (PK-like)"/>
    <property type="match status" value="1"/>
</dbReference>
<name>A0A2P6MRP6_9EUKA</name>
<gene>
    <name evidence="11" type="ORF">PROFUN_04258</name>
    <name evidence="10" type="ORF">PROFUN_16271</name>
</gene>
<dbReference type="GO" id="GO:0004674">
    <property type="term" value="F:protein serine/threonine kinase activity"/>
    <property type="evidence" value="ECO:0007669"/>
    <property type="project" value="UniProtKB-KW"/>
</dbReference>
<dbReference type="EMBL" id="MDYQ01000017">
    <property type="protein sequence ID" value="PRP87784.1"/>
    <property type="molecule type" value="Genomic_DNA"/>
</dbReference>
<dbReference type="PROSITE" id="PS00108">
    <property type="entry name" value="PROTEIN_KINASE_ST"/>
    <property type="match status" value="1"/>
</dbReference>
<comment type="catalytic activity">
    <reaction evidence="7">
        <text>L-threonyl-[protein] + ATP = O-phospho-L-threonyl-[protein] + ADP + H(+)</text>
        <dbReference type="Rhea" id="RHEA:46608"/>
        <dbReference type="Rhea" id="RHEA-COMP:11060"/>
        <dbReference type="Rhea" id="RHEA-COMP:11605"/>
        <dbReference type="ChEBI" id="CHEBI:15378"/>
        <dbReference type="ChEBI" id="CHEBI:30013"/>
        <dbReference type="ChEBI" id="CHEBI:30616"/>
        <dbReference type="ChEBI" id="CHEBI:61977"/>
        <dbReference type="ChEBI" id="CHEBI:456216"/>
        <dbReference type="EC" id="2.7.11.1"/>
    </reaction>
</comment>
<evidence type="ECO:0000256" key="4">
    <source>
        <dbReference type="ARBA" id="ARBA00022741"/>
    </source>
</evidence>
<dbReference type="PANTHER" id="PTHR24345:SF0">
    <property type="entry name" value="CELL CYCLE SERINE_THREONINE-PROTEIN KINASE CDC5_MSD2"/>
    <property type="match status" value="1"/>
</dbReference>
<accession>A0A2P6MRP6</accession>
<dbReference type="PROSITE" id="PS50011">
    <property type="entry name" value="PROTEIN_KINASE_DOM"/>
    <property type="match status" value="1"/>
</dbReference>
<evidence type="ECO:0000256" key="2">
    <source>
        <dbReference type="ARBA" id="ARBA00022527"/>
    </source>
</evidence>
<dbReference type="InterPro" id="IPR008271">
    <property type="entry name" value="Ser/Thr_kinase_AS"/>
</dbReference>
<dbReference type="Gene3D" id="1.10.510.10">
    <property type="entry name" value="Transferase(Phosphotransferase) domain 1"/>
    <property type="match status" value="1"/>
</dbReference>
<comment type="catalytic activity">
    <reaction evidence="8">
        <text>L-seryl-[protein] + ATP = O-phospho-L-seryl-[protein] + ADP + H(+)</text>
        <dbReference type="Rhea" id="RHEA:17989"/>
        <dbReference type="Rhea" id="RHEA-COMP:9863"/>
        <dbReference type="Rhea" id="RHEA-COMP:11604"/>
        <dbReference type="ChEBI" id="CHEBI:15378"/>
        <dbReference type="ChEBI" id="CHEBI:29999"/>
        <dbReference type="ChEBI" id="CHEBI:30616"/>
        <dbReference type="ChEBI" id="CHEBI:83421"/>
        <dbReference type="ChEBI" id="CHEBI:456216"/>
        <dbReference type="EC" id="2.7.11.1"/>
    </reaction>
</comment>
<evidence type="ECO:0000256" key="3">
    <source>
        <dbReference type="ARBA" id="ARBA00022679"/>
    </source>
</evidence>
<evidence type="ECO:0000313" key="11">
    <source>
        <dbReference type="EMBL" id="PRP87784.1"/>
    </source>
</evidence>
<feature type="domain" description="Protein kinase" evidence="9">
    <location>
        <begin position="1"/>
        <end position="286"/>
    </location>
</feature>
<dbReference type="GO" id="GO:0005524">
    <property type="term" value="F:ATP binding"/>
    <property type="evidence" value="ECO:0007669"/>
    <property type="project" value="UniProtKB-KW"/>
</dbReference>
<dbReference type="PANTHER" id="PTHR24345">
    <property type="entry name" value="SERINE/THREONINE-PROTEIN KINASE PLK"/>
    <property type="match status" value="1"/>
</dbReference>
<reference evidence="10 12" key="1">
    <citation type="journal article" date="2018" name="Genome Biol. Evol.">
        <title>Multiple Roots of Fruiting Body Formation in Amoebozoa.</title>
        <authorList>
            <person name="Hillmann F."/>
            <person name="Forbes G."/>
            <person name="Novohradska S."/>
            <person name="Ferling I."/>
            <person name="Riege K."/>
            <person name="Groth M."/>
            <person name="Westermann M."/>
            <person name="Marz M."/>
            <person name="Spaller T."/>
            <person name="Winckler T."/>
            <person name="Schaap P."/>
            <person name="Glockner G."/>
        </authorList>
    </citation>
    <scope>NUCLEOTIDE SEQUENCE [LARGE SCALE GENOMIC DNA]</scope>
    <source>
        <strain evidence="10 12">Jena</strain>
    </source>
</reference>
<dbReference type="SMART" id="SM00220">
    <property type="entry name" value="S_TKc"/>
    <property type="match status" value="1"/>
</dbReference>
<evidence type="ECO:0000256" key="1">
    <source>
        <dbReference type="ARBA" id="ARBA00012513"/>
    </source>
</evidence>
<evidence type="ECO:0000256" key="6">
    <source>
        <dbReference type="ARBA" id="ARBA00022840"/>
    </source>
</evidence>
<evidence type="ECO:0000256" key="5">
    <source>
        <dbReference type="ARBA" id="ARBA00022777"/>
    </source>
</evidence>
<sequence length="322" mass="37364">MDCQSIFNSLTIKTCSRDAPVNGHQVEKLQNQPVTTSYVRGEQLGKDLKTGKSHACKLVQKEQRQPVIEQLYNQRLRREIRIHKSLEHPNIVGFHDYFEDENFHYILLEKCERQTVSHLLQEKKRMAESEVKFYTKQIIEAVGYMHDRFILHRDLKPGNLLLQGSQIKIADFGLSTKLRHADELRREKCGTPNYMAPEVLDKERGHSFKADIWSIGVIMYTMLVGTPPFQTDKLETTYQKIQSNDWSFPKDTHHISQAARNLVSSILTTDPGKRPSLEAISSHEFFRENSGEISRRKNTCRSEFISSLASLEMDLERLDCQR</sequence>
<evidence type="ECO:0000313" key="12">
    <source>
        <dbReference type="Proteomes" id="UP000241769"/>
    </source>
</evidence>
<keyword evidence="12" id="KW-1185">Reference proteome</keyword>
<dbReference type="InterPro" id="IPR011009">
    <property type="entry name" value="Kinase-like_dom_sf"/>
</dbReference>
<keyword evidence="2" id="KW-0723">Serine/threonine-protein kinase</keyword>
<evidence type="ECO:0000256" key="7">
    <source>
        <dbReference type="ARBA" id="ARBA00047899"/>
    </source>
</evidence>
<evidence type="ECO:0000256" key="8">
    <source>
        <dbReference type="ARBA" id="ARBA00048679"/>
    </source>
</evidence>
<dbReference type="EMBL" id="MDYQ01000469">
    <property type="protein sequence ID" value="PRP74346.1"/>
    <property type="molecule type" value="Genomic_DNA"/>
</dbReference>